<dbReference type="AlphaFoldDB" id="A0A9W8MTN6"/>
<feature type="domain" description="Small ribosomal subunit protein mS41 SAM" evidence="2">
    <location>
        <begin position="62"/>
        <end position="104"/>
    </location>
</feature>
<gene>
    <name evidence="3" type="ORF">NLJ89_g9303</name>
</gene>
<dbReference type="Proteomes" id="UP001148786">
    <property type="component" value="Unassembled WGS sequence"/>
</dbReference>
<keyword evidence="4" id="KW-1185">Reference proteome</keyword>
<feature type="region of interest" description="Disordered" evidence="1">
    <location>
        <begin position="14"/>
        <end position="57"/>
    </location>
</feature>
<evidence type="ECO:0000256" key="1">
    <source>
        <dbReference type="SAM" id="MobiDB-lite"/>
    </source>
</evidence>
<protein>
    <recommendedName>
        <fullName evidence="2">Small ribosomal subunit protein mS41 SAM domain-containing protein</fullName>
    </recommendedName>
</protein>
<dbReference type="SMART" id="SM01238">
    <property type="entry name" value="IGR"/>
    <property type="match status" value="1"/>
</dbReference>
<name>A0A9W8MTN6_9AGAR</name>
<dbReference type="OrthoDB" id="18595at2759"/>
<dbReference type="InterPro" id="IPR019083">
    <property type="entry name" value="SAM_Ribosomal_mS41"/>
</dbReference>
<sequence length="104" mass="11452">MAFMLSSLQRGLASRVSPSFPSPTRSFISRAAKRPLPAKRDPATTVQGTSPAPYPLETIQTPEDFLKAIGRQAETKITASTWGDFWRMDGRAMKAAGVTVRDRR</sequence>
<feature type="compositionally biased region" description="Polar residues" evidence="1">
    <location>
        <begin position="16"/>
        <end position="27"/>
    </location>
</feature>
<reference evidence="3" key="1">
    <citation type="submission" date="2022-07" db="EMBL/GenBank/DDBJ databases">
        <title>Genome Sequence of Agrocybe chaxingu.</title>
        <authorList>
            <person name="Buettner E."/>
        </authorList>
    </citation>
    <scope>NUCLEOTIDE SEQUENCE</scope>
    <source>
        <strain evidence="3">MP-N11</strain>
    </source>
</reference>
<evidence type="ECO:0000259" key="2">
    <source>
        <dbReference type="SMART" id="SM01238"/>
    </source>
</evidence>
<comment type="caution">
    <text evidence="3">The sequence shown here is derived from an EMBL/GenBank/DDBJ whole genome shotgun (WGS) entry which is preliminary data.</text>
</comment>
<proteinExistence type="predicted"/>
<dbReference type="Pfam" id="PF09597">
    <property type="entry name" value="SAM_Ribosomal_mS41"/>
    <property type="match status" value="1"/>
</dbReference>
<evidence type="ECO:0000313" key="4">
    <source>
        <dbReference type="Proteomes" id="UP001148786"/>
    </source>
</evidence>
<accession>A0A9W8MTN6</accession>
<evidence type="ECO:0000313" key="3">
    <source>
        <dbReference type="EMBL" id="KAJ3501509.1"/>
    </source>
</evidence>
<organism evidence="3 4">
    <name type="scientific">Agrocybe chaxingu</name>
    <dbReference type="NCBI Taxonomy" id="84603"/>
    <lineage>
        <taxon>Eukaryota</taxon>
        <taxon>Fungi</taxon>
        <taxon>Dikarya</taxon>
        <taxon>Basidiomycota</taxon>
        <taxon>Agaricomycotina</taxon>
        <taxon>Agaricomycetes</taxon>
        <taxon>Agaricomycetidae</taxon>
        <taxon>Agaricales</taxon>
        <taxon>Agaricineae</taxon>
        <taxon>Strophariaceae</taxon>
        <taxon>Agrocybe</taxon>
    </lineage>
</organism>
<dbReference type="EMBL" id="JANKHO010001424">
    <property type="protein sequence ID" value="KAJ3501509.1"/>
    <property type="molecule type" value="Genomic_DNA"/>
</dbReference>